<dbReference type="Pfam" id="PF01656">
    <property type="entry name" value="CbiA"/>
    <property type="match status" value="1"/>
</dbReference>
<organism evidence="2 3">
    <name type="scientific">Bradyrhizobium betae</name>
    <dbReference type="NCBI Taxonomy" id="244734"/>
    <lineage>
        <taxon>Bacteria</taxon>
        <taxon>Pseudomonadati</taxon>
        <taxon>Pseudomonadota</taxon>
        <taxon>Alphaproteobacteria</taxon>
        <taxon>Hyphomicrobiales</taxon>
        <taxon>Nitrobacteraceae</taxon>
        <taxon>Bradyrhizobium</taxon>
    </lineage>
</organism>
<protein>
    <submittedName>
        <fullName evidence="2">ParA family protein</fullName>
    </submittedName>
</protein>
<evidence type="ECO:0000259" key="1">
    <source>
        <dbReference type="Pfam" id="PF01656"/>
    </source>
</evidence>
<geneLocation type="plasmid" evidence="3">
    <name>pbbpl7hg1</name>
</geneLocation>
<dbReference type="PANTHER" id="PTHR13696:SF96">
    <property type="entry name" value="COBQ_COBB_MIND_PARA NUCLEOTIDE BINDING DOMAIN-CONTAINING PROTEIN"/>
    <property type="match status" value="1"/>
</dbReference>
<dbReference type="InterPro" id="IPR002586">
    <property type="entry name" value="CobQ/CobB/MinD/ParA_Nub-bd_dom"/>
</dbReference>
<dbReference type="SUPFAM" id="SSF52540">
    <property type="entry name" value="P-loop containing nucleoside triphosphate hydrolases"/>
    <property type="match status" value="1"/>
</dbReference>
<dbReference type="KEGG" id="bbet:F8237_35280"/>
<accession>A0A5P6PHB1</accession>
<evidence type="ECO:0000313" key="3">
    <source>
        <dbReference type="Proteomes" id="UP000325641"/>
    </source>
</evidence>
<dbReference type="OrthoDB" id="9804460at2"/>
<name>A0A5P6PHB1_9BRAD</name>
<dbReference type="PANTHER" id="PTHR13696">
    <property type="entry name" value="P-LOOP CONTAINING NUCLEOSIDE TRIPHOSPHATE HYDROLASE"/>
    <property type="match status" value="1"/>
</dbReference>
<keyword evidence="2" id="KW-0614">Plasmid</keyword>
<sequence length="193" mass="21449">MYRRVSASSGYCFCWQGRAGKSTTLTNLAVVAAQKNYKVGVIDCDPQLSSFEWRRVRNKSDIRVCRCSENEIEQSIALAQRCGIEILLIDMPPGARHALVAARYAALVIVPTRPTLFDLRVTRSIVQLLKSTQAAYAIIINAAPPRRRDGDAPAVRETREVLAPVARRVWSRQITHRLSVVCPSSGNLRQMAG</sequence>
<feature type="domain" description="CobQ/CobB/MinD/ParA nucleotide binding" evidence="1">
    <location>
        <begin position="17"/>
        <end position="131"/>
    </location>
</feature>
<dbReference type="AlphaFoldDB" id="A0A5P6PHB1"/>
<dbReference type="EMBL" id="CP044544">
    <property type="protein sequence ID" value="QFI77665.1"/>
    <property type="molecule type" value="Genomic_DNA"/>
</dbReference>
<dbReference type="RefSeq" id="WP_080890817.1">
    <property type="nucleotide sequence ID" value="NZ_CP044544.1"/>
</dbReference>
<evidence type="ECO:0000313" key="2">
    <source>
        <dbReference type="EMBL" id="QFI77665.1"/>
    </source>
</evidence>
<dbReference type="InterPro" id="IPR027417">
    <property type="entry name" value="P-loop_NTPase"/>
</dbReference>
<reference evidence="3" key="1">
    <citation type="submission" date="2019-10" db="EMBL/GenBank/DDBJ databases">
        <title>Complete Genome Sequence of Bradyrhizobium betae type strain PL7HG1T.</title>
        <authorList>
            <person name="Bromfield E.S.P."/>
            <person name="Cloutier S."/>
        </authorList>
    </citation>
    <scope>NUCLEOTIDE SEQUENCE [LARGE SCALE GENOMIC DNA]</scope>
    <source>
        <strain evidence="3">PL7HG1</strain>
        <plasmid evidence="3">pbbpl7hg1</plasmid>
    </source>
</reference>
<dbReference type="Gene3D" id="3.40.50.300">
    <property type="entry name" value="P-loop containing nucleotide triphosphate hydrolases"/>
    <property type="match status" value="1"/>
</dbReference>
<dbReference type="Proteomes" id="UP000325641">
    <property type="component" value="Plasmid pBbPL7HG1"/>
</dbReference>
<gene>
    <name evidence="2" type="ORF">F8237_35280</name>
</gene>
<proteinExistence type="predicted"/>
<dbReference type="InterPro" id="IPR050678">
    <property type="entry name" value="DNA_Partitioning_ATPase"/>
</dbReference>
<dbReference type="CDD" id="cd02042">
    <property type="entry name" value="ParAB_family"/>
    <property type="match status" value="1"/>
</dbReference>